<dbReference type="Proteomes" id="UP000194280">
    <property type="component" value="Unassembled WGS sequence"/>
</dbReference>
<dbReference type="EMBL" id="MUNK01000032">
    <property type="protein sequence ID" value="OTA36352.1"/>
    <property type="molecule type" value="Genomic_DNA"/>
</dbReference>
<feature type="region of interest" description="Disordered" evidence="1">
    <location>
        <begin position="1"/>
        <end position="112"/>
    </location>
</feature>
<organism evidence="2 3">
    <name type="scientific">Hortaea werneckii EXF-2000</name>
    <dbReference type="NCBI Taxonomy" id="1157616"/>
    <lineage>
        <taxon>Eukaryota</taxon>
        <taxon>Fungi</taxon>
        <taxon>Dikarya</taxon>
        <taxon>Ascomycota</taxon>
        <taxon>Pezizomycotina</taxon>
        <taxon>Dothideomycetes</taxon>
        <taxon>Dothideomycetidae</taxon>
        <taxon>Mycosphaerellales</taxon>
        <taxon>Teratosphaeriaceae</taxon>
        <taxon>Hortaea</taxon>
    </lineage>
</organism>
<proteinExistence type="predicted"/>
<gene>
    <name evidence="2" type="ORF">BTJ68_03460</name>
</gene>
<evidence type="ECO:0000256" key="1">
    <source>
        <dbReference type="SAM" id="MobiDB-lite"/>
    </source>
</evidence>
<reference evidence="2 3" key="1">
    <citation type="submission" date="2017-01" db="EMBL/GenBank/DDBJ databases">
        <title>The recent genome duplication of the halophilic yeast Hortaea werneckii: insights from long-read sequencing.</title>
        <authorList>
            <person name="Sinha S."/>
            <person name="Flibotte S."/>
            <person name="Neira M."/>
            <person name="Lenassi M."/>
            <person name="Gostincar C."/>
            <person name="Stajich J.E."/>
            <person name="Nislow C.E."/>
        </authorList>
    </citation>
    <scope>NUCLEOTIDE SEQUENCE [LARGE SCALE GENOMIC DNA]</scope>
    <source>
        <strain evidence="2 3">EXF-2000</strain>
    </source>
</reference>
<feature type="compositionally biased region" description="Low complexity" evidence="1">
    <location>
        <begin position="1"/>
        <end position="17"/>
    </location>
</feature>
<sequence>MPGESMPSQSSPAQSMPTQHGQPEYSSEKSSMPAMDTTKTAIIESSSTYSQPIVVTGTLPATSEGVQPPYSETPATSAATSAETPGGYVPSGTVGEGKPSSNTGKPSATPSKKVENAGIALRFKGTTTPFLGLVVAVGFVVLM</sequence>
<feature type="compositionally biased region" description="Polar residues" evidence="1">
    <location>
        <begin position="18"/>
        <end position="30"/>
    </location>
</feature>
<evidence type="ECO:0000313" key="3">
    <source>
        <dbReference type="Proteomes" id="UP000194280"/>
    </source>
</evidence>
<name>A0A1Z5TJX6_HORWE</name>
<protein>
    <submittedName>
        <fullName evidence="2">Uncharacterized protein</fullName>
    </submittedName>
</protein>
<dbReference type="InParanoid" id="A0A1Z5TJX6"/>
<dbReference type="VEuPathDB" id="FungiDB:BTJ68_03460"/>
<feature type="compositionally biased region" description="Low complexity" evidence="1">
    <location>
        <begin position="68"/>
        <end position="85"/>
    </location>
</feature>
<dbReference type="OrthoDB" id="5242522at2759"/>
<accession>A0A1Z5TJX6</accession>
<feature type="compositionally biased region" description="Polar residues" evidence="1">
    <location>
        <begin position="99"/>
        <end position="110"/>
    </location>
</feature>
<feature type="compositionally biased region" description="Polar residues" evidence="1">
    <location>
        <begin position="37"/>
        <end position="65"/>
    </location>
</feature>
<comment type="caution">
    <text evidence="2">The sequence shown here is derived from an EMBL/GenBank/DDBJ whole genome shotgun (WGS) entry which is preliminary data.</text>
</comment>
<dbReference type="AlphaFoldDB" id="A0A1Z5TJX6"/>
<keyword evidence="3" id="KW-1185">Reference proteome</keyword>
<evidence type="ECO:0000313" key="2">
    <source>
        <dbReference type="EMBL" id="OTA36352.1"/>
    </source>
</evidence>